<dbReference type="RefSeq" id="WP_168936456.1">
    <property type="nucleotide sequence ID" value="NZ_JABAFY010000075.1"/>
</dbReference>
<proteinExistence type="predicted"/>
<evidence type="ECO:0000313" key="2">
    <source>
        <dbReference type="Proteomes" id="UP000522333"/>
    </source>
</evidence>
<gene>
    <name evidence="1" type="ORF">HF854_11740</name>
</gene>
<comment type="caution">
    <text evidence="1">The sequence shown here is derived from an EMBL/GenBank/DDBJ whole genome shotgun (WGS) entry which is preliminary data.</text>
</comment>
<organism evidence="1 2">
    <name type="scientific">Desulfovibrio piger</name>
    <dbReference type="NCBI Taxonomy" id="901"/>
    <lineage>
        <taxon>Bacteria</taxon>
        <taxon>Pseudomonadati</taxon>
        <taxon>Thermodesulfobacteriota</taxon>
        <taxon>Desulfovibrionia</taxon>
        <taxon>Desulfovibrionales</taxon>
        <taxon>Desulfovibrionaceae</taxon>
        <taxon>Desulfovibrio</taxon>
    </lineage>
</organism>
<dbReference type="EMBL" id="JABAFY010000075">
    <property type="protein sequence ID" value="NME53167.1"/>
    <property type="molecule type" value="Genomic_DNA"/>
</dbReference>
<reference evidence="1 2" key="1">
    <citation type="submission" date="2020-04" db="EMBL/GenBank/DDBJ databases">
        <authorList>
            <person name="Hitch T.C.A."/>
            <person name="Wylensek D."/>
            <person name="Clavel T."/>
        </authorList>
    </citation>
    <scope>NUCLEOTIDE SEQUENCE [LARGE SCALE GENOMIC DNA]</scope>
    <source>
        <strain evidence="1 2">PG-251-APC-1</strain>
    </source>
</reference>
<evidence type="ECO:0000313" key="1">
    <source>
        <dbReference type="EMBL" id="NME53167.1"/>
    </source>
</evidence>
<protein>
    <submittedName>
        <fullName evidence="1">Uncharacterized protein</fullName>
    </submittedName>
</protein>
<dbReference type="AlphaFoldDB" id="A0A848CL97"/>
<name>A0A848CL97_9BACT</name>
<accession>A0A848CL97</accession>
<sequence length="97" mass="11395">MNTKNDNSCTRCAVIGCNVSYRKEITPEILKNIILGKQEMGRWLGHIDTFFNELPLEIIIGFIKENGISYKELKKKYDTLPKVMKGRNFERITHEYR</sequence>
<dbReference type="Proteomes" id="UP000522333">
    <property type="component" value="Unassembled WGS sequence"/>
</dbReference>